<organism evidence="2 3">
    <name type="scientific">Sphingomonas arvum</name>
    <dbReference type="NCBI Taxonomy" id="2992113"/>
    <lineage>
        <taxon>Bacteria</taxon>
        <taxon>Pseudomonadati</taxon>
        <taxon>Pseudomonadota</taxon>
        <taxon>Alphaproteobacteria</taxon>
        <taxon>Sphingomonadales</taxon>
        <taxon>Sphingomonadaceae</taxon>
        <taxon>Sphingomonas</taxon>
    </lineage>
</organism>
<dbReference type="Gene3D" id="2.40.10.220">
    <property type="entry name" value="predicted glycosyltransferase like domains"/>
    <property type="match status" value="1"/>
</dbReference>
<comment type="caution">
    <text evidence="2">The sequence shown here is derived from an EMBL/GenBank/DDBJ whole genome shotgun (WGS) entry which is preliminary data.</text>
</comment>
<protein>
    <submittedName>
        <fullName evidence="2">PilZ domain-containing protein</fullName>
    </submittedName>
</protein>
<feature type="domain" description="PilZ" evidence="1">
    <location>
        <begin position="3"/>
        <end position="77"/>
    </location>
</feature>
<keyword evidence="3" id="KW-1185">Reference proteome</keyword>
<proteinExistence type="predicted"/>
<dbReference type="InterPro" id="IPR009875">
    <property type="entry name" value="PilZ_domain"/>
</dbReference>
<dbReference type="Proteomes" id="UP001526246">
    <property type="component" value="Unassembled WGS sequence"/>
</dbReference>
<evidence type="ECO:0000313" key="2">
    <source>
        <dbReference type="EMBL" id="MCW3797166.1"/>
    </source>
</evidence>
<name>A0ABT3JDL5_9SPHN</name>
<accession>A0ABT3JDL5</accession>
<dbReference type="SUPFAM" id="SSF141371">
    <property type="entry name" value="PilZ domain-like"/>
    <property type="match status" value="1"/>
</dbReference>
<evidence type="ECO:0000313" key="3">
    <source>
        <dbReference type="Proteomes" id="UP001526246"/>
    </source>
</evidence>
<sequence>MSRAPRVDVEFLVMLIAADGHETQVVIRDLSASGFRIEHSDDLQAGDLVTLRLDKGRTVHARIQWSLGNEAGGQFLDRDLLASPTVGAT</sequence>
<reference evidence="2 3" key="1">
    <citation type="submission" date="2022-10" db="EMBL/GenBank/DDBJ databases">
        <title>Sphingomonas sp.</title>
        <authorList>
            <person name="Jin C."/>
        </authorList>
    </citation>
    <scope>NUCLEOTIDE SEQUENCE [LARGE SCALE GENOMIC DNA]</scope>
    <source>
        <strain evidence="2 3">BN140010</strain>
    </source>
</reference>
<dbReference type="EMBL" id="JAPDOB010000001">
    <property type="protein sequence ID" value="MCW3797166.1"/>
    <property type="molecule type" value="Genomic_DNA"/>
</dbReference>
<dbReference type="RefSeq" id="WP_264881300.1">
    <property type="nucleotide sequence ID" value="NZ_JAPDOB010000001.1"/>
</dbReference>
<dbReference type="Pfam" id="PF07238">
    <property type="entry name" value="PilZ"/>
    <property type="match status" value="1"/>
</dbReference>
<gene>
    <name evidence="2" type="ORF">OMW55_05005</name>
</gene>
<evidence type="ECO:0000259" key="1">
    <source>
        <dbReference type="Pfam" id="PF07238"/>
    </source>
</evidence>